<reference evidence="1" key="1">
    <citation type="journal article" date="2014" name="Int. J. Syst. Evol. Microbiol.">
        <title>Complete genome sequence of Corynebacterium casei LMG S-19264T (=DSM 44701T), isolated from a smear-ripened cheese.</title>
        <authorList>
            <consortium name="US DOE Joint Genome Institute (JGI-PGF)"/>
            <person name="Walter F."/>
            <person name="Albersmeier A."/>
            <person name="Kalinowski J."/>
            <person name="Ruckert C."/>
        </authorList>
    </citation>
    <scope>NUCLEOTIDE SEQUENCE</scope>
    <source>
        <strain evidence="1">CGMCC 1.12181</strain>
    </source>
</reference>
<sequence length="268" mass="31762">MNFEFFFGWYFSQFNKDNISVSKQILKKLLNQTTLESHERIKLEYKLSRRRVSNIILEYINSGRAMQTDELDRALAKGGDAHSIYTRLKDKPYIYASELEYYLRRTKNVKYICMRIREGCQHASMMQESLLEVFCGVNNTKPIYCSKPDSYNLFQMLTSGKSVGYRDEFIGILKSANKDLYHLYCFVYMRGGDKYCPRLKDPMFELNRNQSYALLRITHFDIKEKYHDNLAFKMVSSNVDKKITSWLLSNKDLLNPEEVRIIQEKLLK</sequence>
<protein>
    <submittedName>
        <fullName evidence="1">Uncharacterized protein</fullName>
    </submittedName>
</protein>
<dbReference type="Proteomes" id="UP000605253">
    <property type="component" value="Unassembled WGS sequence"/>
</dbReference>
<dbReference type="AlphaFoldDB" id="A0A917CZX5"/>
<comment type="caution">
    <text evidence="1">The sequence shown here is derived from an EMBL/GenBank/DDBJ whole genome shotgun (WGS) entry which is preliminary data.</text>
</comment>
<evidence type="ECO:0000313" key="1">
    <source>
        <dbReference type="EMBL" id="GGG03286.1"/>
    </source>
</evidence>
<proteinExistence type="predicted"/>
<accession>A0A917CZX5</accession>
<evidence type="ECO:0000313" key="2">
    <source>
        <dbReference type="Proteomes" id="UP000605253"/>
    </source>
</evidence>
<gene>
    <name evidence="1" type="ORF">GCM10011365_25560</name>
</gene>
<dbReference type="RefSeq" id="WP_188366163.1">
    <property type="nucleotide sequence ID" value="NZ_BAABJF010000028.1"/>
</dbReference>
<organism evidence="1 2">
    <name type="scientific">Marinicella pacifica</name>
    <dbReference type="NCBI Taxonomy" id="1171543"/>
    <lineage>
        <taxon>Bacteria</taxon>
        <taxon>Pseudomonadati</taxon>
        <taxon>Pseudomonadota</taxon>
        <taxon>Gammaproteobacteria</taxon>
        <taxon>Lysobacterales</taxon>
        <taxon>Marinicellaceae</taxon>
        <taxon>Marinicella</taxon>
    </lineage>
</organism>
<reference evidence="1" key="2">
    <citation type="submission" date="2020-09" db="EMBL/GenBank/DDBJ databases">
        <authorList>
            <person name="Sun Q."/>
            <person name="Zhou Y."/>
        </authorList>
    </citation>
    <scope>NUCLEOTIDE SEQUENCE</scope>
    <source>
        <strain evidence="1">CGMCC 1.12181</strain>
    </source>
</reference>
<keyword evidence="2" id="KW-1185">Reference proteome</keyword>
<dbReference type="EMBL" id="BMEO01000024">
    <property type="protein sequence ID" value="GGG03286.1"/>
    <property type="molecule type" value="Genomic_DNA"/>
</dbReference>
<name>A0A917CZX5_9GAMM</name>